<geneLocation type="plasmid" evidence="2 3">
    <name>p05</name>
</geneLocation>
<evidence type="ECO:0000313" key="3">
    <source>
        <dbReference type="Proteomes" id="UP000005259"/>
    </source>
</evidence>
<dbReference type="AlphaFoldDB" id="A0A9W3JM27"/>
<accession>A0A9W3JM27</accession>
<reference evidence="2 3" key="1">
    <citation type="submission" date="2012-08" db="EMBL/GenBank/DDBJ databases">
        <authorList>
            <person name="Doggett N."/>
            <person name="Teshima H."/>
            <person name="Bruce D."/>
            <person name="Detter J.C."/>
            <person name="Johnson S.L."/>
            <person name="Han C."/>
        </authorList>
    </citation>
    <scope>NUCLEOTIDE SEQUENCE [LARGE SCALE GENOMIC DNA]</scope>
    <source>
        <strain evidence="2 3">HD-771</strain>
        <plasmid evidence="2 3">p05</plasmid>
    </source>
</reference>
<dbReference type="KEGG" id="bti:BTG_33513"/>
<evidence type="ECO:0000313" key="2">
    <source>
        <dbReference type="EMBL" id="AFQ20032.1"/>
    </source>
</evidence>
<evidence type="ECO:0000313" key="1">
    <source>
        <dbReference type="EMBL" id="AFQ19006.1"/>
    </source>
</evidence>
<proteinExistence type="predicted"/>
<dbReference type="Proteomes" id="UP000005259">
    <property type="component" value="Chromosome"/>
</dbReference>
<gene>
    <name evidence="1" type="ORF">BTG_28045</name>
    <name evidence="2" type="ORF">BTG_33513</name>
</gene>
<keyword evidence="2" id="KW-0614">Plasmid</keyword>
<organism evidence="2 3">
    <name type="scientific">Bacillus thuringiensis HD-771</name>
    <dbReference type="NCBI Taxonomy" id="1218175"/>
    <lineage>
        <taxon>Bacteria</taxon>
        <taxon>Bacillati</taxon>
        <taxon>Bacillota</taxon>
        <taxon>Bacilli</taxon>
        <taxon>Bacillales</taxon>
        <taxon>Bacillaceae</taxon>
        <taxon>Bacillus</taxon>
        <taxon>Bacillus cereus group</taxon>
    </lineage>
</organism>
<name>A0A9W3JM27_BACTU</name>
<dbReference type="Proteomes" id="UP000005259">
    <property type="component" value="Plasmid p05"/>
</dbReference>
<dbReference type="RefSeq" id="WP_000473094.1">
    <property type="nucleotide sequence ID" value="NC_018500.1"/>
</dbReference>
<sequence>MFKKGDKVIMHTCDEANHYNGQVWTCKSDGFVTGKGKYKQSLVFLEGFSGSFLTKYLRKTN</sequence>
<dbReference type="EMBL" id="CP003757">
    <property type="protein sequence ID" value="AFQ20032.1"/>
    <property type="molecule type" value="Genomic_DNA"/>
</dbReference>
<dbReference type="KEGG" id="bti:BTG_28045"/>
<dbReference type="EMBL" id="CP003752">
    <property type="protein sequence ID" value="AFQ19006.1"/>
    <property type="molecule type" value="Genomic_DNA"/>
</dbReference>
<protein>
    <submittedName>
        <fullName evidence="2">Uncharacterized protein</fullName>
    </submittedName>
</protein>